<feature type="domain" description="DNA-directed RNA polymerase subunit 2 hybrid-binding" evidence="7">
    <location>
        <begin position="560"/>
        <end position="725"/>
    </location>
</feature>
<evidence type="ECO:0000256" key="3">
    <source>
        <dbReference type="ARBA" id="ARBA00022478"/>
    </source>
</evidence>
<reference evidence="8" key="1">
    <citation type="submission" date="2020-05" db="EMBL/GenBank/DDBJ databases">
        <title>Phylogenomic resolution of chytrid fungi.</title>
        <authorList>
            <person name="Stajich J.E."/>
            <person name="Amses K."/>
            <person name="Simmons R."/>
            <person name="Seto K."/>
            <person name="Myers J."/>
            <person name="Bonds A."/>
            <person name="Quandt C.A."/>
            <person name="Barry K."/>
            <person name="Liu P."/>
            <person name="Grigoriev I."/>
            <person name="Longcore J.E."/>
            <person name="James T.Y."/>
        </authorList>
    </citation>
    <scope>NUCLEOTIDE SEQUENCE</scope>
    <source>
        <strain evidence="8">JEL0476</strain>
    </source>
</reference>
<sequence>MFADEDNTYDHPSIDDNNDLLDELVTSKDKSISDIYNISLKTGDWKHESKLPLFIDHALPTRAMYVDYFNEPRRTIRYGKETIEPECRLSYDVLGVCSIPRLYRPLVSLPIIINNSIHTMIYSDIDGIDGISESIKYLSNSGTSWYFSNTRLMQIDRNNVVMNRVISCYRFQPLHIFSDIAIHEIAQHPTGIEIWRRLFDNIEDFTRRPGIFGIIHDNSIIDIRPYDHDSEIINDSRNIEARLTQDHWSGFIDCTYTPMSLEAGRIRSVVHGCKYRVMTSITIKMAKSILNLVRSGIKFNTASNKNITAEDWIFYCCGKACIITAECAMDIVELWRSFRSHNAPSIHAFNSIRIMVMTVSSGCIMKPINAKYGLNDYNVWDNAMWVDSIVYNTPGMLEFMTGYKRLDTNNPFDNVKMGIHLIPFFLDDEPPRPALATSMSMQAICRPRVELTSTIAAKHEFLPVVRTPLMQSLIEAMPNRQYISIPGVPLLVVFANMKGNYEDSVIINKSINDLGLFAHASLVHHPVPDRVPVLKAGYKLTEKDKWFRPHANATVVKEGLSRSKARYVTVRMESSVIDIGDKLGTWHGQKFTVSSILSDDEMPTFICCRTNERIIPHIIVAATSVHNRGTLGQIYESWIGMQTVDNIRFDPSKNDKYVIIDSFDEQLPSMQQYSCYINNNDDNIMESFTNDDCKYVKADYGISHFWLLSHLARDKQHYMNEYPMSATPKKGKLRGSSVRFGEMETLSMMSGGLINSLSYLSDTSDLVNVTVCVKCRRLSLLCDCPTSHIDETNILVRNPLVRFDIFRSIYSANGITQIDDDSEIVRDESSIQLEGKHKSDPFIAESFKYYT</sequence>
<dbReference type="Pfam" id="PF00562">
    <property type="entry name" value="RNA_pol_Rpb2_6"/>
    <property type="match status" value="1"/>
</dbReference>
<dbReference type="GO" id="GO:0006351">
    <property type="term" value="P:DNA-templated transcription"/>
    <property type="evidence" value="ECO:0007669"/>
    <property type="project" value="InterPro"/>
</dbReference>
<dbReference type="SUPFAM" id="SSF64484">
    <property type="entry name" value="beta and beta-prime subunits of DNA dependent RNA-polymerase"/>
    <property type="match status" value="1"/>
</dbReference>
<evidence type="ECO:0000256" key="5">
    <source>
        <dbReference type="ARBA" id="ARBA00022695"/>
    </source>
</evidence>
<dbReference type="EC" id="2.7.7.6" evidence="2"/>
<dbReference type="GO" id="GO:0003899">
    <property type="term" value="F:DNA-directed RNA polymerase activity"/>
    <property type="evidence" value="ECO:0007669"/>
    <property type="project" value="UniProtKB-EC"/>
</dbReference>
<dbReference type="InterPro" id="IPR007120">
    <property type="entry name" value="DNA-dir_RNAP_su2_dom"/>
</dbReference>
<evidence type="ECO:0000313" key="8">
    <source>
        <dbReference type="EMBL" id="KAJ3220938.1"/>
    </source>
</evidence>
<keyword evidence="5" id="KW-0548">Nucleotidyltransferase</keyword>
<comment type="similarity">
    <text evidence="1">Belongs to the RNA polymerase beta chain family.</text>
</comment>
<evidence type="ECO:0000256" key="6">
    <source>
        <dbReference type="ARBA" id="ARBA00023163"/>
    </source>
</evidence>
<evidence type="ECO:0000259" key="7">
    <source>
        <dbReference type="Pfam" id="PF00562"/>
    </source>
</evidence>
<keyword evidence="3" id="KW-0240">DNA-directed RNA polymerase</keyword>
<name>A0AAD5U3W4_9FUNG</name>
<gene>
    <name evidence="8" type="ORF">HK099_003897</name>
</gene>
<dbReference type="AlphaFoldDB" id="A0AAD5U3W4"/>
<dbReference type="GO" id="GO:0032549">
    <property type="term" value="F:ribonucleoside binding"/>
    <property type="evidence" value="ECO:0007669"/>
    <property type="project" value="InterPro"/>
</dbReference>
<dbReference type="GO" id="GO:0003677">
    <property type="term" value="F:DNA binding"/>
    <property type="evidence" value="ECO:0007669"/>
    <property type="project" value="InterPro"/>
</dbReference>
<dbReference type="Gene3D" id="2.40.270.10">
    <property type="entry name" value="DNA-directed RNA polymerase, subunit 2, domain 6"/>
    <property type="match status" value="1"/>
</dbReference>
<keyword evidence="6" id="KW-0804">Transcription</keyword>
<comment type="caution">
    <text evidence="8">The sequence shown here is derived from an EMBL/GenBank/DDBJ whole genome shotgun (WGS) entry which is preliminary data.</text>
</comment>
<dbReference type="InterPro" id="IPR037033">
    <property type="entry name" value="DNA-dir_RNAP_su2_hyb_sf"/>
</dbReference>
<protein>
    <recommendedName>
        <fullName evidence="2">DNA-directed RNA polymerase</fullName>
        <ecNumber evidence="2">2.7.7.6</ecNumber>
    </recommendedName>
</protein>
<dbReference type="InterPro" id="IPR015712">
    <property type="entry name" value="DNA-dir_RNA_pol_su2"/>
</dbReference>
<dbReference type="Proteomes" id="UP001211065">
    <property type="component" value="Unassembled WGS sequence"/>
</dbReference>
<dbReference type="Gene3D" id="3.90.1800.10">
    <property type="entry name" value="RNA polymerase alpha subunit dimerisation domain"/>
    <property type="match status" value="1"/>
</dbReference>
<accession>A0AAD5U3W4</accession>
<evidence type="ECO:0000313" key="9">
    <source>
        <dbReference type="Proteomes" id="UP001211065"/>
    </source>
</evidence>
<keyword evidence="9" id="KW-1185">Reference proteome</keyword>
<keyword evidence="4" id="KW-0808">Transferase</keyword>
<proteinExistence type="inferred from homology"/>
<evidence type="ECO:0000256" key="4">
    <source>
        <dbReference type="ARBA" id="ARBA00022679"/>
    </source>
</evidence>
<dbReference type="PANTHER" id="PTHR20856">
    <property type="entry name" value="DNA-DIRECTED RNA POLYMERASE I SUBUNIT 2"/>
    <property type="match status" value="1"/>
</dbReference>
<organism evidence="8 9">
    <name type="scientific">Clydaea vesicula</name>
    <dbReference type="NCBI Taxonomy" id="447962"/>
    <lineage>
        <taxon>Eukaryota</taxon>
        <taxon>Fungi</taxon>
        <taxon>Fungi incertae sedis</taxon>
        <taxon>Chytridiomycota</taxon>
        <taxon>Chytridiomycota incertae sedis</taxon>
        <taxon>Chytridiomycetes</taxon>
        <taxon>Lobulomycetales</taxon>
        <taxon>Lobulomycetaceae</taxon>
        <taxon>Clydaea</taxon>
    </lineage>
</organism>
<evidence type="ECO:0000256" key="1">
    <source>
        <dbReference type="ARBA" id="ARBA00006835"/>
    </source>
</evidence>
<dbReference type="GO" id="GO:0000428">
    <property type="term" value="C:DNA-directed RNA polymerase complex"/>
    <property type="evidence" value="ECO:0007669"/>
    <property type="project" value="UniProtKB-KW"/>
</dbReference>
<dbReference type="EMBL" id="JADGJW010000262">
    <property type="protein sequence ID" value="KAJ3220938.1"/>
    <property type="molecule type" value="Genomic_DNA"/>
</dbReference>
<evidence type="ECO:0000256" key="2">
    <source>
        <dbReference type="ARBA" id="ARBA00012418"/>
    </source>
</evidence>